<feature type="non-terminal residue" evidence="2">
    <location>
        <position position="50"/>
    </location>
</feature>
<keyword evidence="3" id="KW-1185">Reference proteome</keyword>
<dbReference type="AlphaFoldDB" id="A0A9Q0E777"/>
<dbReference type="Proteomes" id="UP001148018">
    <property type="component" value="Unassembled WGS sequence"/>
</dbReference>
<proteinExistence type="predicted"/>
<feature type="region of interest" description="Disordered" evidence="1">
    <location>
        <begin position="20"/>
        <end position="50"/>
    </location>
</feature>
<sequence>PEPTERSAEPLMGELKALVSQSPRREKRGTFPLTSFHSVPVGESTVRLHS</sequence>
<evidence type="ECO:0000256" key="1">
    <source>
        <dbReference type="SAM" id="MobiDB-lite"/>
    </source>
</evidence>
<reference evidence="2" key="1">
    <citation type="submission" date="2022-07" db="EMBL/GenBank/DDBJ databases">
        <title>Chromosome-level genome of Muraenolepis orangiensis.</title>
        <authorList>
            <person name="Kim J."/>
        </authorList>
    </citation>
    <scope>NUCLEOTIDE SEQUENCE</scope>
    <source>
        <strain evidence="2">KU_S4_2022</strain>
        <tissue evidence="2">Muscle</tissue>
    </source>
</reference>
<organism evidence="2 3">
    <name type="scientific">Muraenolepis orangiensis</name>
    <name type="common">Patagonian moray cod</name>
    <dbReference type="NCBI Taxonomy" id="630683"/>
    <lineage>
        <taxon>Eukaryota</taxon>
        <taxon>Metazoa</taxon>
        <taxon>Chordata</taxon>
        <taxon>Craniata</taxon>
        <taxon>Vertebrata</taxon>
        <taxon>Euteleostomi</taxon>
        <taxon>Actinopterygii</taxon>
        <taxon>Neopterygii</taxon>
        <taxon>Teleostei</taxon>
        <taxon>Neoteleostei</taxon>
        <taxon>Acanthomorphata</taxon>
        <taxon>Zeiogadaria</taxon>
        <taxon>Gadariae</taxon>
        <taxon>Gadiformes</taxon>
        <taxon>Muraenolepidoidei</taxon>
        <taxon>Muraenolepididae</taxon>
        <taxon>Muraenolepis</taxon>
    </lineage>
</organism>
<feature type="non-terminal residue" evidence="2">
    <location>
        <position position="1"/>
    </location>
</feature>
<protein>
    <submittedName>
        <fullName evidence="2">Uncharacterized protein</fullName>
    </submittedName>
</protein>
<name>A0A9Q0E777_9TELE</name>
<comment type="caution">
    <text evidence="2">The sequence shown here is derived from an EMBL/GenBank/DDBJ whole genome shotgun (WGS) entry which is preliminary data.</text>
</comment>
<evidence type="ECO:0000313" key="2">
    <source>
        <dbReference type="EMBL" id="KAJ3600556.1"/>
    </source>
</evidence>
<gene>
    <name evidence="2" type="ORF">NHX12_031537</name>
</gene>
<dbReference type="EMBL" id="JANIIK010000047">
    <property type="protein sequence ID" value="KAJ3600556.1"/>
    <property type="molecule type" value="Genomic_DNA"/>
</dbReference>
<evidence type="ECO:0000313" key="3">
    <source>
        <dbReference type="Proteomes" id="UP001148018"/>
    </source>
</evidence>
<accession>A0A9Q0E777</accession>